<name>A0A2Z4Q0D6_PASMD</name>
<dbReference type="RefSeq" id="WP_059246480.1">
    <property type="nucleotide sequence ID" value="NZ_JBEUXL010000003.1"/>
</dbReference>
<reference evidence="1" key="1">
    <citation type="submission" date="2018-04" db="EMBL/GenBank/DDBJ databases">
        <title>Phage-inducible chromosomal islands are ubiquitous within the bacterial universe.</title>
        <authorList>
            <person name="Fillol-Salom A."/>
            <person name="Martinez-Rubio R."/>
            <person name="F Abdulrahman R."/>
            <person name="Chen J."/>
            <person name="Davies R."/>
            <person name="Penades J.R."/>
        </authorList>
    </citation>
    <scope>NUCLEOTIDE SEQUENCE</scope>
    <source>
        <strain evidence="1">PM172</strain>
    </source>
</reference>
<sequence>MRNEIHTALIHHLKNKGNDLLINQDKEALDKAYDDFSTYAQETLSALDGLADWLFCHGVNEDGGAFNTNTINASFIISVSTLLKNNLAMLNFSLYSKDVMGDFLYKLAQGGNNEN</sequence>
<proteinExistence type="predicted"/>
<organism evidence="1">
    <name type="scientific">Pasteurella multocida</name>
    <dbReference type="NCBI Taxonomy" id="747"/>
    <lineage>
        <taxon>Bacteria</taxon>
        <taxon>Pseudomonadati</taxon>
        <taxon>Pseudomonadota</taxon>
        <taxon>Gammaproteobacteria</taxon>
        <taxon>Pasteurellales</taxon>
        <taxon>Pasteurellaceae</taxon>
        <taxon>Pasteurella</taxon>
    </lineage>
</organism>
<dbReference type="AlphaFoldDB" id="A0A2Z4Q0D6"/>
<dbReference type="EMBL" id="MH238469">
    <property type="protein sequence ID" value="AWY03361.1"/>
    <property type="molecule type" value="Genomic_DNA"/>
</dbReference>
<protein>
    <submittedName>
        <fullName evidence="1">Uncharacterized protein</fullName>
    </submittedName>
</protein>
<evidence type="ECO:0000313" key="1">
    <source>
        <dbReference type="EMBL" id="AWY03361.1"/>
    </source>
</evidence>
<accession>A0A2Z4Q0D6</accession>